<gene>
    <name evidence="1" type="ORF">SDC9_211251</name>
</gene>
<organism evidence="1">
    <name type="scientific">bioreactor metagenome</name>
    <dbReference type="NCBI Taxonomy" id="1076179"/>
    <lineage>
        <taxon>unclassified sequences</taxon>
        <taxon>metagenomes</taxon>
        <taxon>ecological metagenomes</taxon>
    </lineage>
</organism>
<evidence type="ECO:0000313" key="1">
    <source>
        <dbReference type="EMBL" id="MPN63492.1"/>
    </source>
</evidence>
<reference evidence="1" key="1">
    <citation type="submission" date="2019-08" db="EMBL/GenBank/DDBJ databases">
        <authorList>
            <person name="Kucharzyk K."/>
            <person name="Murdoch R.W."/>
            <person name="Higgins S."/>
            <person name="Loffler F."/>
        </authorList>
    </citation>
    <scope>NUCLEOTIDE SEQUENCE</scope>
</reference>
<name>A0A645JJS2_9ZZZZ</name>
<accession>A0A645JJS2</accession>
<dbReference type="EMBL" id="VSSQ01142998">
    <property type="protein sequence ID" value="MPN63492.1"/>
    <property type="molecule type" value="Genomic_DNA"/>
</dbReference>
<sequence length="56" mass="6377">MTAKEASEKWSITQRRVRVLYAQGKIPGADLLRNAWAIPIKPKDGRYKKDADLKGH</sequence>
<evidence type="ECO:0008006" key="2">
    <source>
        <dbReference type="Google" id="ProtNLM"/>
    </source>
</evidence>
<proteinExistence type="predicted"/>
<dbReference type="AlphaFoldDB" id="A0A645JJS2"/>
<comment type="caution">
    <text evidence="1">The sequence shown here is derived from an EMBL/GenBank/DDBJ whole genome shotgun (WGS) entry which is preliminary data.</text>
</comment>
<protein>
    <recommendedName>
        <fullName evidence="2">Helix-turn-helix domain-containing protein</fullName>
    </recommendedName>
</protein>